<feature type="non-terminal residue" evidence="1">
    <location>
        <position position="160"/>
    </location>
</feature>
<protein>
    <recommendedName>
        <fullName evidence="2">DUF4375 domain-containing protein</fullName>
    </recommendedName>
</protein>
<proteinExistence type="predicted"/>
<gene>
    <name evidence="1" type="ORF">HELGO_WM43541</name>
</gene>
<dbReference type="EMBL" id="CACVAV010000237">
    <property type="protein sequence ID" value="CAA6814573.1"/>
    <property type="molecule type" value="Genomic_DNA"/>
</dbReference>
<organism evidence="1">
    <name type="scientific">uncultured Thiotrichaceae bacterium</name>
    <dbReference type="NCBI Taxonomy" id="298394"/>
    <lineage>
        <taxon>Bacteria</taxon>
        <taxon>Pseudomonadati</taxon>
        <taxon>Pseudomonadota</taxon>
        <taxon>Gammaproteobacteria</taxon>
        <taxon>Thiotrichales</taxon>
        <taxon>Thiotrichaceae</taxon>
        <taxon>environmental samples</taxon>
    </lineage>
</organism>
<accession>A0A6S6T5N8</accession>
<evidence type="ECO:0008006" key="2">
    <source>
        <dbReference type="Google" id="ProtNLM"/>
    </source>
</evidence>
<name>A0A6S6T5N8_9GAMM</name>
<dbReference type="InterPro" id="IPR053841">
    <property type="entry name" value="MksE"/>
</dbReference>
<dbReference type="Pfam" id="PF21980">
    <property type="entry name" value="MksE"/>
    <property type="match status" value="1"/>
</dbReference>
<dbReference type="AlphaFoldDB" id="A0A6S6T5N8"/>
<sequence>MNNENPFDRVDANHSTEIYRQLTQGKVILKTQYNELQHSLEENLLYTLLFKHWTHFSALYQHIGYKLEFNDEGNFYYLRELHEQGVDEADNNAFKIQVVLLLIGRYFSRTGRSLELLFTPDAGLNEADLEELQHDHEYNEILKTARFNKGWDEALEFLNK</sequence>
<reference evidence="1" key="1">
    <citation type="submission" date="2020-01" db="EMBL/GenBank/DDBJ databases">
        <authorList>
            <person name="Meier V. D."/>
            <person name="Meier V D."/>
        </authorList>
    </citation>
    <scope>NUCLEOTIDE SEQUENCE</scope>
    <source>
        <strain evidence="1">HLG_WM_MAG_08</strain>
    </source>
</reference>
<evidence type="ECO:0000313" key="1">
    <source>
        <dbReference type="EMBL" id="CAA6814573.1"/>
    </source>
</evidence>